<keyword evidence="4" id="KW-1133">Transmembrane helix</keyword>
<dbReference type="PROSITE" id="PS00108">
    <property type="entry name" value="PROTEIN_KINASE_ST"/>
    <property type="match status" value="1"/>
</dbReference>
<reference evidence="7 8" key="1">
    <citation type="submission" date="2012-10" db="EMBL/GenBank/DDBJ databases">
        <authorList>
            <person name="Zafar N."/>
            <person name="Inman J."/>
            <person name="Hall N."/>
            <person name="Lorenzi H."/>
            <person name="Caler E."/>
        </authorList>
    </citation>
    <scope>NUCLEOTIDE SEQUENCE [LARGE SCALE GENOMIC DNA]</scope>
    <source>
        <strain evidence="7 8">IP1</strain>
    </source>
</reference>
<feature type="transmembrane region" description="Helical" evidence="4">
    <location>
        <begin position="1263"/>
        <end position="1290"/>
    </location>
</feature>
<dbReference type="InterPro" id="IPR053215">
    <property type="entry name" value="TKL_Ser/Thr_kinase"/>
</dbReference>
<dbReference type="PANTHER" id="PTHR45756">
    <property type="entry name" value="PALMITOYLTRANSFERASE"/>
    <property type="match status" value="1"/>
</dbReference>
<dbReference type="SUPFAM" id="SSF57184">
    <property type="entry name" value="Growth factor receptor domain"/>
    <property type="match status" value="4"/>
</dbReference>
<proteinExistence type="predicted"/>
<keyword evidence="4" id="KW-0472">Membrane</keyword>
<keyword evidence="5" id="KW-0732">Signal</keyword>
<dbReference type="GO" id="GO:0004683">
    <property type="term" value="F:calcium/calmodulin-dependent protein kinase activity"/>
    <property type="evidence" value="ECO:0007669"/>
    <property type="project" value="UniProtKB-EC"/>
</dbReference>
<dbReference type="Gene3D" id="2.10.220.10">
    <property type="entry name" value="Hormone Receptor, Insulin-like Growth Factor Receptor 1, Chain A, domain 2"/>
    <property type="match status" value="3"/>
</dbReference>
<dbReference type="Pfam" id="PF00069">
    <property type="entry name" value="Pkinase"/>
    <property type="match status" value="1"/>
</dbReference>
<evidence type="ECO:0000259" key="6">
    <source>
        <dbReference type="PROSITE" id="PS50011"/>
    </source>
</evidence>
<feature type="binding site" evidence="3">
    <location>
        <position position="1470"/>
    </location>
    <ligand>
        <name>ATP</name>
        <dbReference type="ChEBI" id="CHEBI:30616"/>
    </ligand>
</feature>
<gene>
    <name evidence="7" type="ORF">EIN_252600</name>
</gene>
<dbReference type="VEuPathDB" id="AmoebaDB:EIN_252600"/>
<evidence type="ECO:0000256" key="1">
    <source>
        <dbReference type="ARBA" id="ARBA00022741"/>
    </source>
</evidence>
<sequence length="1707" mass="193364">MNYETLMYQMVLFLFCVLLVNASDCYPKYQNCQDGFVSSTFEPIAFEKCSYIYINQSFTIDSSCAFNKLEPITLVHFVLKSGIYILNINTTDFEQKSSFIVKSEAVVTINGIIHFENLASFDTEEHSLLIMNALYSLEGKDFKTPENSVFEFAANISVSDNSYLIISEKSSITTDCLFVKDTSKFSIETTELLKIQSVTVSENGTFTLTKNLTTLPFAYIELKNNSTLYLKSVKTLCDFWIEGDARLIIEQFSYVEISGLFLAVDNAVLEVMDSSTLILPFGLELGYNAVLSLHNETLIGGEMGESEILFRNNSMTKVVGKKSKVLLESSFTFYDNTIFELIDQDVEITQPITFKDESLFITQNVNIYTDKNIENDILFYNKAKMEAMDMLHVETLQSKFIFSDSTQFIQTACFADFFMKKIIFTKNASLLANYSTFMTNCPVDFQMTSFSNVFISDIFISGSINETNLKVMNTANLTILQSTFVVYGNTEITGNTVLTIDNTSLFVAMNHLLLDQQCSLHITVGGQVLVGTGPSQSGVDYISLNITERVSVSLIGEQSVQSQPYFEAKTGSIVTDLNTIIADGCVNMFSSLYEIQSTSSNVFLLSNGRLGRYCDPTTFKNSSTFCELQFSNFLFGNFDYSFCPCNNYKEEKCSITLSTWIKKVNFVKNSPNVIFTFTTPLEEVYIENKDVTDITFCGDIKSISFGFGMKYTQAEYIKNYCIISDGYDTVYYNPSKIEADAITQEQLLQIGEYNFGFENTNLTIFNITNMKYHTFNFDNIQNALIYSIYGIKSVEEYTSSLIYISNNISKSLKKISITCEEGLYPNFDRTTCIPCEPNCKKCNSKSCEVCNDNYTLNNGVCFEMNMDCLYTRNDRCYLCSSGFTENGECISCDTTCKRCRGTRCDICEPFEQTLNTNSTKCVTQESALVTSNVNIIECQPEYVVNHNLCEKCGSIYTNCERCENGKCSMCSIGFYLKNGMCEPSNCLIKSANGTVCEECIVMYSLSENGYCVSTIQNCEKYINTYCVLCAIGYSVYNNTCVTYKIPNCKSQDEMGCSRCFNGFYLNNYECKKCDPKCPTCQSEDICLSCVDGTYLSKHQCIVNIKLDGKCKEYNPVGGCIICNVGYFRENMNCKKCNETCSTCLEGEKCTDCGSNYFMDTDSICHLKSEISNCTQISSKFGCLSCEAGFFVEDRKCQNCSSNCTMCTSLDQCQSCNDEYVLIDNKCYAKSDIMRCIEVKQSQCTKCEFWYTPRHKGTYCTKKAVWWVIVLCLLVFLVLSIALLILVYLSFGWMYAKRVEKKQEIQCCVFDIESSNINFKHKITRGVLSNRKCIEFDDYNTVKINEEHRELVCICNTNKESMKIQLTSVDTDSRYFFRTNPEVITLRSRHACEFELFIKPTCSCRIDTNVLVSCKNMKSGTEKMRTLKIKVYSELSTRLDFSEIIENKKIGEGSFGVVYLGYFRGNKVAVKHMRNRNTEQKAMQAEFDKEVTMLDKFRCNYIIHFFGACYTSSHICMVTEFAPCGSLGDVVKNKVEVRLCVRLKALADASHGISYLHSNGILHRDIKPDNILLFTLDDSSIIVSKLTDFGSSRNVNLLMTDMTFTAGIGTPKYMAPEILKKAKYGKPADIYSLGITIYEIVLLRDVYGIEYKYPWNIANAVVSGKRPSVNEMTPTLARVVENCWTQAEYERWDIDKVASELERINIGC</sequence>
<dbReference type="InterPro" id="IPR011009">
    <property type="entry name" value="Kinase-like_dom_sf"/>
</dbReference>
<name>A0A0A1UEM3_ENTIV</name>
<dbReference type="GO" id="GO:0005524">
    <property type="term" value="F:ATP binding"/>
    <property type="evidence" value="ECO:0007669"/>
    <property type="project" value="UniProtKB-UniRule"/>
</dbReference>
<evidence type="ECO:0000313" key="7">
    <source>
        <dbReference type="EMBL" id="ELP95026.1"/>
    </source>
</evidence>
<dbReference type="InterPro" id="IPR017441">
    <property type="entry name" value="Protein_kinase_ATP_BS"/>
</dbReference>
<feature type="domain" description="Protein kinase" evidence="6">
    <location>
        <begin position="1443"/>
        <end position="1703"/>
    </location>
</feature>
<evidence type="ECO:0000256" key="3">
    <source>
        <dbReference type="PROSITE-ProRule" id="PRU10141"/>
    </source>
</evidence>
<dbReference type="SMART" id="SM00220">
    <property type="entry name" value="S_TKc"/>
    <property type="match status" value="1"/>
</dbReference>
<evidence type="ECO:0000313" key="8">
    <source>
        <dbReference type="Proteomes" id="UP000014680"/>
    </source>
</evidence>
<evidence type="ECO:0000256" key="2">
    <source>
        <dbReference type="ARBA" id="ARBA00022840"/>
    </source>
</evidence>
<dbReference type="InterPro" id="IPR000719">
    <property type="entry name" value="Prot_kinase_dom"/>
</dbReference>
<dbReference type="Gene3D" id="1.10.510.10">
    <property type="entry name" value="Transferase(Phosphotransferase) domain 1"/>
    <property type="match status" value="1"/>
</dbReference>
<dbReference type="PROSITE" id="PS50011">
    <property type="entry name" value="PROTEIN_KINASE_DOM"/>
    <property type="match status" value="1"/>
</dbReference>
<keyword evidence="1 3" id="KW-0547">Nucleotide-binding</keyword>
<dbReference type="InterPro" id="IPR009030">
    <property type="entry name" value="Growth_fac_rcpt_cys_sf"/>
</dbReference>
<dbReference type="OMA" id="HACEFEL"/>
<dbReference type="PANTHER" id="PTHR45756:SF1">
    <property type="entry name" value="PROTEIN KINASE DOMAIN CONTAINING PROTEIN"/>
    <property type="match status" value="1"/>
</dbReference>
<accession>A0A0A1UEM3</accession>
<keyword evidence="8" id="KW-1185">Reference proteome</keyword>
<dbReference type="RefSeq" id="XP_004261797.1">
    <property type="nucleotide sequence ID" value="XM_004261749.1"/>
</dbReference>
<keyword evidence="2 3" id="KW-0067">ATP-binding</keyword>
<dbReference type="SMART" id="SM00261">
    <property type="entry name" value="FU"/>
    <property type="match status" value="6"/>
</dbReference>
<dbReference type="PROSITE" id="PS00107">
    <property type="entry name" value="PROTEIN_KINASE_ATP"/>
    <property type="match status" value="1"/>
</dbReference>
<keyword evidence="4" id="KW-0812">Transmembrane</keyword>
<keyword evidence="7" id="KW-0418">Kinase</keyword>
<feature type="chain" id="PRO_5001991224" evidence="5">
    <location>
        <begin position="23"/>
        <end position="1707"/>
    </location>
</feature>
<dbReference type="InterPro" id="IPR006212">
    <property type="entry name" value="Furin_repeat"/>
</dbReference>
<keyword evidence="7" id="KW-0808">Transferase</keyword>
<dbReference type="Proteomes" id="UP000014680">
    <property type="component" value="Unassembled WGS sequence"/>
</dbReference>
<protein>
    <submittedName>
        <fullName evidence="7">Protein serine/threonine kinase, putative</fullName>
        <ecNumber evidence="7">2.7.11.17</ecNumber>
    </submittedName>
</protein>
<dbReference type="KEGG" id="eiv:EIN_252600"/>
<dbReference type="EMBL" id="KB206169">
    <property type="protein sequence ID" value="ELP95026.1"/>
    <property type="molecule type" value="Genomic_DNA"/>
</dbReference>
<organism evidence="7 8">
    <name type="scientific">Entamoeba invadens IP1</name>
    <dbReference type="NCBI Taxonomy" id="370355"/>
    <lineage>
        <taxon>Eukaryota</taxon>
        <taxon>Amoebozoa</taxon>
        <taxon>Evosea</taxon>
        <taxon>Archamoebae</taxon>
        <taxon>Mastigamoebida</taxon>
        <taxon>Entamoebidae</taxon>
        <taxon>Entamoeba</taxon>
    </lineage>
</organism>
<dbReference type="EC" id="2.7.11.17" evidence="7"/>
<dbReference type="SUPFAM" id="SSF56112">
    <property type="entry name" value="Protein kinase-like (PK-like)"/>
    <property type="match status" value="1"/>
</dbReference>
<dbReference type="GeneID" id="14893816"/>
<feature type="signal peptide" evidence="5">
    <location>
        <begin position="1"/>
        <end position="22"/>
    </location>
</feature>
<dbReference type="InterPro" id="IPR008271">
    <property type="entry name" value="Ser/Thr_kinase_AS"/>
</dbReference>
<evidence type="ECO:0000256" key="4">
    <source>
        <dbReference type="SAM" id="Phobius"/>
    </source>
</evidence>
<evidence type="ECO:0000256" key="5">
    <source>
        <dbReference type="SAM" id="SignalP"/>
    </source>
</evidence>